<accession>A0A5C6B346</accession>
<dbReference type="RefSeq" id="WP_146518893.1">
    <property type="nucleotide sequence ID" value="NZ_CP151726.1"/>
</dbReference>
<evidence type="ECO:0000313" key="5">
    <source>
        <dbReference type="Proteomes" id="UP000320176"/>
    </source>
</evidence>
<organism evidence="4 5">
    <name type="scientific">Stieleria varia</name>
    <dbReference type="NCBI Taxonomy" id="2528005"/>
    <lineage>
        <taxon>Bacteria</taxon>
        <taxon>Pseudomonadati</taxon>
        <taxon>Planctomycetota</taxon>
        <taxon>Planctomycetia</taxon>
        <taxon>Pirellulales</taxon>
        <taxon>Pirellulaceae</taxon>
        <taxon>Stieleria</taxon>
    </lineage>
</organism>
<dbReference type="Pfam" id="PF07732">
    <property type="entry name" value="Cu-oxidase_3"/>
    <property type="match status" value="1"/>
</dbReference>
<sequence length="840" mass="93320">MKRRDLLKGVIASTAAAGLASAQEIELNGPVGGPFSLPTTTFQKGQQHHLPAKAFTEPLQIPPVALPTRVGRFEDLHGKPVFGNQDPLPLGDSFHGIAKEWAETPMHWQAYGCVRSTDPMANWQDKREHFGKIEHYLGEPPVENWSGFKPKCYKIPIVETYAKLHPDAEHPARLYSYAGMVPGPTIKMRLGEPVVVRFENHLEAETSVHLHGGHSPSHSDGFPVFYVLQGKSRDYFYPNILPLFQDADGEYVPDVGESQSTMWYHDHAMDATAYNVSKGLAGFALCYSEPELKLIHDRVLPGYGPHSCIDPSGMRYTASEDVSESDLTALEDPEKPGFYHPSKEPYRNPFDIPLVLQDKVIDQRTGQIAYDLTSHDGYLGDTFLVNGVAWPKLKVRNRKYRFRILDGSNARVFRLRLMTADDFEQANKNGIGAVGRNLTNDAQPTANDSVPTDAGSDDAGSDDADSGDFGIDYDRCSLPYLRIGKDSWLWSKAVQKKSIVLAMANRADIVIDFDAIAGGLQPGESKEFILVNTMPQFDGRGPKPKLEDGGDPRVLPVPFDVQGDGQQIPKTPLVELNRPIGLMKFVVCHAPPGTAPDDPAGDCDASIEHGTPLVQHREIPDSEVSAVREFIFERGKGAWKINGRFYDPFIANASPRIDSTEEWILRNGGGGWWHPIHIHLESHQLISYEKDFEADEVVDRADPPGPNLVLGGTGEIPDIIGQMDPVEAHGLHDTQVLGPNTVARIRIRTRTWNGPFVFHCHNLEHEDMRMMFNFETVAAPDHDPNIAPDARTHGNDLTFQGSREQQHQYVGELEWEYSPIPKTPVEDAGQDQIPPRDPTE</sequence>
<comment type="caution">
    <text evidence="4">The sequence shown here is derived from an EMBL/GenBank/DDBJ whole genome shotgun (WGS) entry which is preliminary data.</text>
</comment>
<evidence type="ECO:0000256" key="1">
    <source>
        <dbReference type="SAM" id="MobiDB-lite"/>
    </source>
</evidence>
<feature type="region of interest" description="Disordered" evidence="1">
    <location>
        <begin position="433"/>
        <end position="466"/>
    </location>
</feature>
<dbReference type="EMBL" id="SJPN01000002">
    <property type="protein sequence ID" value="TWU05686.1"/>
    <property type="molecule type" value="Genomic_DNA"/>
</dbReference>
<evidence type="ECO:0000259" key="3">
    <source>
        <dbReference type="Pfam" id="PF07732"/>
    </source>
</evidence>
<keyword evidence="4" id="KW-0946">Virion</keyword>
<dbReference type="InterPro" id="IPR011706">
    <property type="entry name" value="Cu-oxidase_C"/>
</dbReference>
<feature type="domain" description="Plastocyanin-like" evidence="3">
    <location>
        <begin position="161"/>
        <end position="288"/>
    </location>
</feature>
<dbReference type="InterPro" id="IPR011707">
    <property type="entry name" value="Cu-oxidase-like_N"/>
</dbReference>
<name>A0A5C6B346_9BACT</name>
<dbReference type="InterPro" id="IPR008972">
    <property type="entry name" value="Cupredoxin"/>
</dbReference>
<dbReference type="AlphaFoldDB" id="A0A5C6B346"/>
<feature type="domain" description="Plastocyanin-like" evidence="2">
    <location>
        <begin position="642"/>
        <end position="776"/>
    </location>
</feature>
<dbReference type="SUPFAM" id="SSF49503">
    <property type="entry name" value="Cupredoxins"/>
    <property type="match status" value="2"/>
</dbReference>
<protein>
    <submittedName>
        <fullName evidence="4">Spore coat protein A</fullName>
    </submittedName>
</protein>
<dbReference type="Proteomes" id="UP000320176">
    <property type="component" value="Unassembled WGS sequence"/>
</dbReference>
<dbReference type="Gene3D" id="2.60.40.420">
    <property type="entry name" value="Cupredoxins - blue copper proteins"/>
    <property type="match status" value="3"/>
</dbReference>
<proteinExistence type="predicted"/>
<feature type="compositionally biased region" description="Polar residues" evidence="1">
    <location>
        <begin position="437"/>
        <end position="450"/>
    </location>
</feature>
<keyword evidence="4" id="KW-0167">Capsid protein</keyword>
<feature type="compositionally biased region" description="Acidic residues" evidence="1">
    <location>
        <begin position="455"/>
        <end position="466"/>
    </location>
</feature>
<dbReference type="GO" id="GO:0016491">
    <property type="term" value="F:oxidoreductase activity"/>
    <property type="evidence" value="ECO:0007669"/>
    <property type="project" value="InterPro"/>
</dbReference>
<keyword evidence="5" id="KW-1185">Reference proteome</keyword>
<feature type="region of interest" description="Disordered" evidence="1">
    <location>
        <begin position="815"/>
        <end position="840"/>
    </location>
</feature>
<dbReference type="PANTHER" id="PTHR48267:SF1">
    <property type="entry name" value="BILIRUBIN OXIDASE"/>
    <property type="match status" value="1"/>
</dbReference>
<dbReference type="PANTHER" id="PTHR48267">
    <property type="entry name" value="CUPREDOXIN SUPERFAMILY PROTEIN"/>
    <property type="match status" value="1"/>
</dbReference>
<evidence type="ECO:0000313" key="4">
    <source>
        <dbReference type="EMBL" id="TWU05686.1"/>
    </source>
</evidence>
<reference evidence="4 5" key="1">
    <citation type="submission" date="2019-02" db="EMBL/GenBank/DDBJ databases">
        <title>Deep-cultivation of Planctomycetes and their phenomic and genomic characterization uncovers novel biology.</title>
        <authorList>
            <person name="Wiegand S."/>
            <person name="Jogler M."/>
            <person name="Boedeker C."/>
            <person name="Pinto D."/>
            <person name="Vollmers J."/>
            <person name="Rivas-Marin E."/>
            <person name="Kohn T."/>
            <person name="Peeters S.H."/>
            <person name="Heuer A."/>
            <person name="Rast P."/>
            <person name="Oberbeckmann S."/>
            <person name="Bunk B."/>
            <person name="Jeske O."/>
            <person name="Meyerdierks A."/>
            <person name="Storesund J.E."/>
            <person name="Kallscheuer N."/>
            <person name="Luecker S."/>
            <person name="Lage O.M."/>
            <person name="Pohl T."/>
            <person name="Merkel B.J."/>
            <person name="Hornburger P."/>
            <person name="Mueller R.-W."/>
            <person name="Bruemmer F."/>
            <person name="Labrenz M."/>
            <person name="Spormann A.M."/>
            <person name="Op Den Camp H."/>
            <person name="Overmann J."/>
            <person name="Amann R."/>
            <person name="Jetten M.S.M."/>
            <person name="Mascher T."/>
            <person name="Medema M.H."/>
            <person name="Devos D.P."/>
            <person name="Kaster A.-K."/>
            <person name="Ovreas L."/>
            <person name="Rohde M."/>
            <person name="Galperin M.Y."/>
            <person name="Jogler C."/>
        </authorList>
    </citation>
    <scope>NUCLEOTIDE SEQUENCE [LARGE SCALE GENOMIC DNA]</scope>
    <source>
        <strain evidence="4 5">Pla52n</strain>
    </source>
</reference>
<gene>
    <name evidence="4" type="primary">cotA</name>
    <name evidence="4" type="ORF">Pla52n_14010</name>
</gene>
<dbReference type="InterPro" id="IPR045087">
    <property type="entry name" value="Cu-oxidase_fam"/>
</dbReference>
<evidence type="ECO:0000259" key="2">
    <source>
        <dbReference type="Pfam" id="PF07731"/>
    </source>
</evidence>
<dbReference type="OrthoDB" id="284134at2"/>
<dbReference type="Pfam" id="PF07731">
    <property type="entry name" value="Cu-oxidase_2"/>
    <property type="match status" value="1"/>
</dbReference>
<dbReference type="GO" id="GO:0005507">
    <property type="term" value="F:copper ion binding"/>
    <property type="evidence" value="ECO:0007669"/>
    <property type="project" value="InterPro"/>
</dbReference>